<protein>
    <recommendedName>
        <fullName evidence="3">Nuclear receptor</fullName>
    </recommendedName>
</protein>
<organism evidence="1 2">
    <name type="scientific">Pristionchus fissidentatus</name>
    <dbReference type="NCBI Taxonomy" id="1538716"/>
    <lineage>
        <taxon>Eukaryota</taxon>
        <taxon>Metazoa</taxon>
        <taxon>Ecdysozoa</taxon>
        <taxon>Nematoda</taxon>
        <taxon>Chromadorea</taxon>
        <taxon>Rhabditida</taxon>
        <taxon>Rhabditina</taxon>
        <taxon>Diplogasteromorpha</taxon>
        <taxon>Diplogasteroidea</taxon>
        <taxon>Neodiplogasteridae</taxon>
        <taxon>Pristionchus</taxon>
    </lineage>
</organism>
<proteinExistence type="predicted"/>
<evidence type="ECO:0008006" key="3">
    <source>
        <dbReference type="Google" id="ProtNLM"/>
    </source>
</evidence>
<feature type="non-terminal residue" evidence="1">
    <location>
        <position position="1"/>
    </location>
</feature>
<comment type="caution">
    <text evidence="1">The sequence shown here is derived from an EMBL/GenBank/DDBJ whole genome shotgun (WGS) entry which is preliminary data.</text>
</comment>
<gene>
    <name evidence="1" type="ORF">PFISCL1PPCAC_5433</name>
</gene>
<sequence length="242" mass="27370">ADFHRSKSDCDDSPLADVASSIMKDIDLDTRELISTGQWPISRAWSTNILLLSEEAYLTAVQGYRELLSSSRDIAEFSELSGAMTILRPEYATKRRKLAESTPGETRIHIPFTMKELFEGGSHESTKLSFTYLPAIGVVFNTFPSEYAEEMAPNHGLDIHSSVQKMNELMRLHVKAKRDRISFAVMSIMFAECWAFTQIEQIERAESIKSLNNFKSIVGRAVRLLQKKYGVAARLIGEREEL</sequence>
<name>A0AAV5V5W3_9BILA</name>
<keyword evidence="2" id="KW-1185">Reference proteome</keyword>
<dbReference type="EMBL" id="BTSY01000002">
    <property type="protein sequence ID" value="GMT14136.1"/>
    <property type="molecule type" value="Genomic_DNA"/>
</dbReference>
<dbReference type="AlphaFoldDB" id="A0AAV5V5W3"/>
<evidence type="ECO:0000313" key="2">
    <source>
        <dbReference type="Proteomes" id="UP001432322"/>
    </source>
</evidence>
<evidence type="ECO:0000313" key="1">
    <source>
        <dbReference type="EMBL" id="GMT14136.1"/>
    </source>
</evidence>
<accession>A0AAV5V5W3</accession>
<reference evidence="1" key="1">
    <citation type="submission" date="2023-10" db="EMBL/GenBank/DDBJ databases">
        <title>Genome assembly of Pristionchus species.</title>
        <authorList>
            <person name="Yoshida K."/>
            <person name="Sommer R.J."/>
        </authorList>
    </citation>
    <scope>NUCLEOTIDE SEQUENCE</scope>
    <source>
        <strain evidence="1">RS5133</strain>
    </source>
</reference>
<dbReference type="Proteomes" id="UP001432322">
    <property type="component" value="Unassembled WGS sequence"/>
</dbReference>